<keyword evidence="1" id="KW-0732">Signal</keyword>
<sequence length="90" mass="9931">MIRIPAHYLRGVAVLTLGATLVISHAAFAAPQMNAKPEASMQMAFVESHDGEESLHDVQNLELAENCYLEVQKHHTPQGKVVSRIVHECD</sequence>
<dbReference type="RefSeq" id="WP_114188727.1">
    <property type="nucleotide sequence ID" value="NZ_BJYU01000088.1"/>
</dbReference>
<dbReference type="OrthoDB" id="9893817at2"/>
<reference evidence="2 3" key="1">
    <citation type="submission" date="2019-07" db="EMBL/GenBank/DDBJ databases">
        <title>Whole genome shotgun sequence of Microvirga aerophila NBRC 106136.</title>
        <authorList>
            <person name="Hosoyama A."/>
            <person name="Uohara A."/>
            <person name="Ohji S."/>
            <person name="Ichikawa N."/>
        </authorList>
    </citation>
    <scope>NUCLEOTIDE SEQUENCE [LARGE SCALE GENOMIC DNA]</scope>
    <source>
        <strain evidence="2 3">NBRC 106136</strain>
    </source>
</reference>
<dbReference type="AlphaFoldDB" id="A0A512BYV2"/>
<feature type="signal peptide" evidence="1">
    <location>
        <begin position="1"/>
        <end position="29"/>
    </location>
</feature>
<evidence type="ECO:0000256" key="1">
    <source>
        <dbReference type="SAM" id="SignalP"/>
    </source>
</evidence>
<keyword evidence="3" id="KW-1185">Reference proteome</keyword>
<evidence type="ECO:0000313" key="3">
    <source>
        <dbReference type="Proteomes" id="UP000321085"/>
    </source>
</evidence>
<feature type="chain" id="PRO_5021975431" evidence="1">
    <location>
        <begin position="30"/>
        <end position="90"/>
    </location>
</feature>
<dbReference type="Proteomes" id="UP000321085">
    <property type="component" value="Unassembled WGS sequence"/>
</dbReference>
<dbReference type="EMBL" id="BJYU01000088">
    <property type="protein sequence ID" value="GEO17110.1"/>
    <property type="molecule type" value="Genomic_DNA"/>
</dbReference>
<evidence type="ECO:0000313" key="2">
    <source>
        <dbReference type="EMBL" id="GEO17110.1"/>
    </source>
</evidence>
<protein>
    <submittedName>
        <fullName evidence="2">Uncharacterized protein</fullName>
    </submittedName>
</protein>
<name>A0A512BYV2_9HYPH</name>
<gene>
    <name evidence="2" type="ORF">MAE02_48060</name>
</gene>
<accession>A0A512BYV2</accession>
<proteinExistence type="predicted"/>
<comment type="caution">
    <text evidence="2">The sequence shown here is derived from an EMBL/GenBank/DDBJ whole genome shotgun (WGS) entry which is preliminary data.</text>
</comment>
<organism evidence="2 3">
    <name type="scientific">Microvirga aerophila</name>
    <dbReference type="NCBI Taxonomy" id="670291"/>
    <lineage>
        <taxon>Bacteria</taxon>
        <taxon>Pseudomonadati</taxon>
        <taxon>Pseudomonadota</taxon>
        <taxon>Alphaproteobacteria</taxon>
        <taxon>Hyphomicrobiales</taxon>
        <taxon>Methylobacteriaceae</taxon>
        <taxon>Microvirga</taxon>
    </lineage>
</organism>